<comment type="caution">
    <text evidence="13">The sequence shown here is derived from an EMBL/GenBank/DDBJ whole genome shotgun (WGS) entry which is preliminary data.</text>
</comment>
<evidence type="ECO:0000256" key="4">
    <source>
        <dbReference type="ARBA" id="ARBA00022448"/>
    </source>
</evidence>
<dbReference type="GO" id="GO:0031901">
    <property type="term" value="C:early endosome membrane"/>
    <property type="evidence" value="ECO:0007669"/>
    <property type="project" value="UniProtKB-SubCell"/>
</dbReference>
<dbReference type="InterPro" id="IPR015404">
    <property type="entry name" value="Vps5_C"/>
</dbReference>
<evidence type="ECO:0000256" key="9">
    <source>
        <dbReference type="ARBA" id="ARBA00023136"/>
    </source>
</evidence>
<dbReference type="GO" id="GO:0005829">
    <property type="term" value="C:cytosol"/>
    <property type="evidence" value="ECO:0007669"/>
    <property type="project" value="GOC"/>
</dbReference>
<evidence type="ECO:0000256" key="8">
    <source>
        <dbReference type="ARBA" id="ARBA00022990"/>
    </source>
</evidence>
<accession>A0A8S1D9S3</accession>
<protein>
    <recommendedName>
        <fullName evidence="12">PX domain-containing protein</fullName>
    </recommendedName>
</protein>
<keyword evidence="14" id="KW-1185">Reference proteome</keyword>
<evidence type="ECO:0000256" key="2">
    <source>
        <dbReference type="ARBA" id="ARBA00004469"/>
    </source>
</evidence>
<comment type="subcellular location">
    <subcellularLocation>
        <location evidence="1">Cell projection</location>
    </subcellularLocation>
    <subcellularLocation>
        <location evidence="2">Early endosome membrane</location>
        <topology evidence="2">Peripheral membrane protein</topology>
        <orientation evidence="2">Cytoplasmic side</orientation>
    </subcellularLocation>
</comment>
<dbReference type="GO" id="GO:0035091">
    <property type="term" value="F:phosphatidylinositol binding"/>
    <property type="evidence" value="ECO:0007669"/>
    <property type="project" value="InterPro"/>
</dbReference>
<dbReference type="Proteomes" id="UP000494165">
    <property type="component" value="Unassembled WGS sequence"/>
</dbReference>
<dbReference type="CDD" id="cd07623">
    <property type="entry name" value="BAR_SNX1_2"/>
    <property type="match status" value="1"/>
</dbReference>
<dbReference type="CDD" id="cd06859">
    <property type="entry name" value="PX_SNX1_2_like"/>
    <property type="match status" value="1"/>
</dbReference>
<dbReference type="Gene3D" id="1.20.1270.60">
    <property type="entry name" value="Arfaptin homology (AH) domain/BAR domain"/>
    <property type="match status" value="1"/>
</dbReference>
<comment type="similarity">
    <text evidence="3">Belongs to the sorting nexin family.</text>
</comment>
<dbReference type="SMART" id="SM00312">
    <property type="entry name" value="PX"/>
    <property type="match status" value="1"/>
</dbReference>
<dbReference type="InterPro" id="IPR001683">
    <property type="entry name" value="PX_dom"/>
</dbReference>
<organism evidence="13 14">
    <name type="scientific">Cloeon dipterum</name>
    <dbReference type="NCBI Taxonomy" id="197152"/>
    <lineage>
        <taxon>Eukaryota</taxon>
        <taxon>Metazoa</taxon>
        <taxon>Ecdysozoa</taxon>
        <taxon>Arthropoda</taxon>
        <taxon>Hexapoda</taxon>
        <taxon>Insecta</taxon>
        <taxon>Pterygota</taxon>
        <taxon>Palaeoptera</taxon>
        <taxon>Ephemeroptera</taxon>
        <taxon>Pisciforma</taxon>
        <taxon>Baetidae</taxon>
        <taxon>Cloeon</taxon>
    </lineage>
</organism>
<dbReference type="InterPro" id="IPR027267">
    <property type="entry name" value="AH/BAR_dom_sf"/>
</dbReference>
<proteinExistence type="inferred from homology"/>
<evidence type="ECO:0000256" key="1">
    <source>
        <dbReference type="ARBA" id="ARBA00004316"/>
    </source>
</evidence>
<feature type="region of interest" description="Disordered" evidence="11">
    <location>
        <begin position="80"/>
        <end position="104"/>
    </location>
</feature>
<dbReference type="SUPFAM" id="SSF103657">
    <property type="entry name" value="BAR/IMD domain-like"/>
    <property type="match status" value="1"/>
</dbReference>
<evidence type="ECO:0000313" key="14">
    <source>
        <dbReference type="Proteomes" id="UP000494165"/>
    </source>
</evidence>
<keyword evidence="9" id="KW-0472">Membrane</keyword>
<dbReference type="GO" id="GO:0042995">
    <property type="term" value="C:cell projection"/>
    <property type="evidence" value="ECO:0007669"/>
    <property type="project" value="UniProtKB-SubCell"/>
</dbReference>
<dbReference type="FunFam" id="3.30.1520.10:FF:000047">
    <property type="entry name" value="Sorting nexin"/>
    <property type="match status" value="1"/>
</dbReference>
<dbReference type="OrthoDB" id="271164at2759"/>
<dbReference type="InterPro" id="IPR036871">
    <property type="entry name" value="PX_dom_sf"/>
</dbReference>
<evidence type="ECO:0000256" key="10">
    <source>
        <dbReference type="ARBA" id="ARBA00023273"/>
    </source>
</evidence>
<gene>
    <name evidence="13" type="ORF">CLODIP_2_CD06014</name>
</gene>
<feature type="domain" description="PX" evidence="12">
    <location>
        <begin position="123"/>
        <end position="253"/>
    </location>
</feature>
<evidence type="ECO:0000256" key="11">
    <source>
        <dbReference type="SAM" id="MobiDB-lite"/>
    </source>
</evidence>
<dbReference type="EMBL" id="CADEPI010000129">
    <property type="protein sequence ID" value="CAB3376571.1"/>
    <property type="molecule type" value="Genomic_DNA"/>
</dbReference>
<dbReference type="PROSITE" id="PS50195">
    <property type="entry name" value="PX"/>
    <property type="match status" value="1"/>
</dbReference>
<name>A0A8S1D9S3_9INSE</name>
<keyword evidence="10" id="KW-0966">Cell projection</keyword>
<evidence type="ECO:0000256" key="7">
    <source>
        <dbReference type="ARBA" id="ARBA00022927"/>
    </source>
</evidence>
<dbReference type="GO" id="GO:0034498">
    <property type="term" value="P:early endosome to Golgi transport"/>
    <property type="evidence" value="ECO:0007669"/>
    <property type="project" value="TreeGrafter"/>
</dbReference>
<feature type="compositionally biased region" description="Polar residues" evidence="11">
    <location>
        <begin position="80"/>
        <end position="102"/>
    </location>
</feature>
<evidence type="ECO:0000256" key="5">
    <source>
        <dbReference type="ARBA" id="ARBA00022553"/>
    </source>
</evidence>
<dbReference type="Pfam" id="PF09325">
    <property type="entry name" value="Vps5"/>
    <property type="match status" value="1"/>
</dbReference>
<dbReference type="Gene3D" id="3.30.1520.10">
    <property type="entry name" value="Phox-like domain"/>
    <property type="match status" value="1"/>
</dbReference>
<dbReference type="AlphaFoldDB" id="A0A8S1D9S3"/>
<dbReference type="FunFam" id="1.20.1270.60:FF:000012">
    <property type="entry name" value="Sorting nexin 2"/>
    <property type="match status" value="1"/>
</dbReference>
<reference evidence="13 14" key="1">
    <citation type="submission" date="2020-04" db="EMBL/GenBank/DDBJ databases">
        <authorList>
            <person name="Alioto T."/>
            <person name="Alioto T."/>
            <person name="Gomez Garrido J."/>
        </authorList>
    </citation>
    <scope>NUCLEOTIDE SEQUENCE [LARGE SCALE GENOMIC DNA]</scope>
</reference>
<evidence type="ECO:0000256" key="6">
    <source>
        <dbReference type="ARBA" id="ARBA00022753"/>
    </source>
</evidence>
<dbReference type="Pfam" id="PF00787">
    <property type="entry name" value="PX"/>
    <property type="match status" value="1"/>
</dbReference>
<dbReference type="PANTHER" id="PTHR10555:SF170">
    <property type="entry name" value="FI18122P1"/>
    <property type="match status" value="1"/>
</dbReference>
<dbReference type="SUPFAM" id="SSF64268">
    <property type="entry name" value="PX domain"/>
    <property type="match status" value="1"/>
</dbReference>
<evidence type="ECO:0000259" key="12">
    <source>
        <dbReference type="PROSITE" id="PS50195"/>
    </source>
</evidence>
<evidence type="ECO:0000313" key="13">
    <source>
        <dbReference type="EMBL" id="CAB3376571.1"/>
    </source>
</evidence>
<sequence>MWSGAAPNDIRSIVMDRTVWYGKVIVSAALHISPVLMRIPSVHSVLKATMYLYTSARFLRLKLLEEAPLDNNSDIFAEESVTSDPTGQAPIQQSGVPTSLPSSRMHRVTTAELQQHGANGDDQYVRVSITEPQKMGEGMGAYMAYRVSTQTNMQFYKKSNFSVYRRFSDFLGLHDKLTEKYLRSGRIIPPAPEKSMIGSTKIKMSNQSDQGASADFIERRRAALERFINRTANHPILRVDPDFRDFLESELELPKATNTSALSGAGVIRLFNKVGETVNKITYKMDESDSWFEEKVQQVENLDAQLKNMLTRVEALVYQRRELSQCTASFGKSVAMLSNCDEHNSLSRALSQLAEVEEKVEHVYAEQCIADFGILCELLKDYVALVGAIKDVFHERVKVYQNWQHAQVVLNKKREAKAKFEIMGRTDKINQANDEVVEWESKVERGQEEFENISRMIKKELERFELVRIQEFKVTLINYIESLMQNQQQLIQIWESFLPEAKAIA</sequence>
<keyword evidence="4" id="KW-0813">Transport</keyword>
<keyword evidence="7" id="KW-0653">Protein transport</keyword>
<keyword evidence="5" id="KW-0597">Phosphoprotein</keyword>
<dbReference type="GO" id="GO:0015031">
    <property type="term" value="P:protein transport"/>
    <property type="evidence" value="ECO:0007669"/>
    <property type="project" value="UniProtKB-KW"/>
</dbReference>
<dbReference type="PANTHER" id="PTHR10555">
    <property type="entry name" value="SORTING NEXIN"/>
    <property type="match status" value="1"/>
</dbReference>
<evidence type="ECO:0000256" key="3">
    <source>
        <dbReference type="ARBA" id="ARBA00010883"/>
    </source>
</evidence>
<keyword evidence="6" id="KW-0967">Endosome</keyword>
<keyword evidence="8" id="KW-0007">Acetylation</keyword>